<gene>
    <name evidence="1" type="primary">Gucy1b1</name>
    <name evidence="1" type="ORF">Bhyg_12832</name>
</gene>
<name>A0A9Q0S1N0_9DIPT</name>
<organism evidence="1 2">
    <name type="scientific">Pseudolycoriella hygida</name>
    <dbReference type="NCBI Taxonomy" id="35572"/>
    <lineage>
        <taxon>Eukaryota</taxon>
        <taxon>Metazoa</taxon>
        <taxon>Ecdysozoa</taxon>
        <taxon>Arthropoda</taxon>
        <taxon>Hexapoda</taxon>
        <taxon>Insecta</taxon>
        <taxon>Pterygota</taxon>
        <taxon>Neoptera</taxon>
        <taxon>Endopterygota</taxon>
        <taxon>Diptera</taxon>
        <taxon>Nematocera</taxon>
        <taxon>Sciaroidea</taxon>
        <taxon>Sciaridae</taxon>
        <taxon>Pseudolycoriella</taxon>
    </lineage>
</organism>
<evidence type="ECO:0000313" key="2">
    <source>
        <dbReference type="Proteomes" id="UP001151699"/>
    </source>
</evidence>
<evidence type="ECO:0000313" key="1">
    <source>
        <dbReference type="EMBL" id="KAJ6640083.1"/>
    </source>
</evidence>
<protein>
    <submittedName>
        <fullName evidence="1">Guanylate cyclase soluble subunit beta-1</fullName>
    </submittedName>
</protein>
<dbReference type="EMBL" id="WJQU01000003">
    <property type="protein sequence ID" value="KAJ6640083.1"/>
    <property type="molecule type" value="Genomic_DNA"/>
</dbReference>
<dbReference type="Proteomes" id="UP001151699">
    <property type="component" value="Chromosome X"/>
</dbReference>
<keyword evidence="2" id="KW-1185">Reference proteome</keyword>
<reference evidence="1" key="1">
    <citation type="submission" date="2022-07" db="EMBL/GenBank/DDBJ databases">
        <authorList>
            <person name="Trinca V."/>
            <person name="Uliana J.V.C."/>
            <person name="Torres T.T."/>
            <person name="Ward R.J."/>
            <person name="Monesi N."/>
        </authorList>
    </citation>
    <scope>NUCLEOTIDE SEQUENCE</scope>
    <source>
        <strain evidence="1">HSMRA1968</strain>
        <tissue evidence="1">Whole embryos</tissue>
    </source>
</reference>
<dbReference type="AlphaFoldDB" id="A0A9Q0S1N0"/>
<sequence>MGFKLIDATEHVVIILVNELNIDPSFHLEYRGPVIMKGKPDPMKCWFLSRNTGAAAAVTPSCEEYPLNTST</sequence>
<accession>A0A9Q0S1N0</accession>
<dbReference type="OrthoDB" id="7421464at2759"/>
<proteinExistence type="predicted"/>
<comment type="caution">
    <text evidence="1">The sequence shown here is derived from an EMBL/GenBank/DDBJ whole genome shotgun (WGS) entry which is preliminary data.</text>
</comment>